<dbReference type="InterPro" id="IPR023368">
    <property type="entry name" value="UPF0066_cons_site"/>
</dbReference>
<feature type="domain" description="TsaA-like" evidence="3">
    <location>
        <begin position="8"/>
        <end position="147"/>
    </location>
</feature>
<dbReference type="InterPro" id="IPR036413">
    <property type="entry name" value="YaeB-like_sf"/>
</dbReference>
<evidence type="ECO:0000313" key="4">
    <source>
        <dbReference type="EMBL" id="QRQ82409.1"/>
    </source>
</evidence>
<dbReference type="KEGG" id="ptes:JQU52_03090"/>
<dbReference type="PROSITE" id="PS01318">
    <property type="entry name" value="TSAA_1"/>
    <property type="match status" value="1"/>
</dbReference>
<dbReference type="PROSITE" id="PS51668">
    <property type="entry name" value="TSAA_2"/>
    <property type="match status" value="1"/>
</dbReference>
<dbReference type="Proteomes" id="UP000653156">
    <property type="component" value="Chromosome"/>
</dbReference>
<dbReference type="NCBIfam" id="TIGR00104">
    <property type="entry name" value="tRNA_TsaA"/>
    <property type="match status" value="1"/>
</dbReference>
<gene>
    <name evidence="4" type="primary">tsaA</name>
    <name evidence="4" type="ORF">JQU52_03090</name>
</gene>
<dbReference type="EMBL" id="CP069798">
    <property type="protein sequence ID" value="QRQ82409.1"/>
    <property type="molecule type" value="Genomic_DNA"/>
</dbReference>
<name>A0A892ZNJ5_9NEIS</name>
<dbReference type="AlphaFoldDB" id="A0A892ZNJ5"/>
<dbReference type="InterPro" id="IPR036414">
    <property type="entry name" value="YaeB_N_sf"/>
</dbReference>
<dbReference type="PANTHER" id="PTHR12818:SF0">
    <property type="entry name" value="TRNA (ADENINE(37)-N6)-METHYLTRANSFERASE"/>
    <property type="match status" value="1"/>
</dbReference>
<evidence type="ECO:0000256" key="1">
    <source>
        <dbReference type="ARBA" id="ARBA00022691"/>
    </source>
</evidence>
<dbReference type="InterPro" id="IPR023370">
    <property type="entry name" value="TrmO-like_N"/>
</dbReference>
<evidence type="ECO:0000259" key="3">
    <source>
        <dbReference type="PROSITE" id="PS51668"/>
    </source>
</evidence>
<reference evidence="4" key="1">
    <citation type="submission" date="2021-02" db="EMBL/GenBank/DDBJ databases">
        <title>Neisseriaceae sp. 26B isolated from the cloaca of a Common Toad-headed Turtle (Mesoclemmys nasuta).</title>
        <authorList>
            <person name="Spergser J."/>
            <person name="Busse H.-J."/>
        </authorList>
    </citation>
    <scope>NUCLEOTIDE SEQUENCE</scope>
    <source>
        <strain evidence="4">26B</strain>
    </source>
</reference>
<evidence type="ECO:0000313" key="5">
    <source>
        <dbReference type="Proteomes" id="UP000653156"/>
    </source>
</evidence>
<dbReference type="CDD" id="cd09281">
    <property type="entry name" value="UPF0066"/>
    <property type="match status" value="1"/>
</dbReference>
<dbReference type="Gene3D" id="2.40.30.70">
    <property type="entry name" value="YaeB-like"/>
    <property type="match status" value="1"/>
</dbReference>
<accession>A0A892ZNJ5</accession>
<dbReference type="Pfam" id="PF18389">
    <property type="entry name" value="TrmO_C"/>
    <property type="match status" value="1"/>
</dbReference>
<protein>
    <submittedName>
        <fullName evidence="4">tRNA (N6-threonylcarbamoyladenosine(37)-N6)-methyltransferase TrmO</fullName>
    </submittedName>
</protein>
<keyword evidence="1" id="KW-0949">S-adenosyl-L-methionine</keyword>
<dbReference type="InterPro" id="IPR040372">
    <property type="entry name" value="YaeB-like"/>
</dbReference>
<evidence type="ECO:0000256" key="2">
    <source>
        <dbReference type="ARBA" id="ARBA00033753"/>
    </source>
</evidence>
<dbReference type="Gene3D" id="3.30.2310.10">
    <property type="entry name" value="YaeB-like"/>
    <property type="match status" value="1"/>
</dbReference>
<dbReference type="RefSeq" id="WP_230339691.1">
    <property type="nucleotide sequence ID" value="NZ_CP069798.1"/>
</dbReference>
<dbReference type="PANTHER" id="PTHR12818">
    <property type="entry name" value="TRNA (ADENINE(37)-N6)-METHYLTRANSFERASE"/>
    <property type="match status" value="1"/>
</dbReference>
<dbReference type="InterPro" id="IPR041369">
    <property type="entry name" value="TrmO_C"/>
</dbReference>
<keyword evidence="5" id="KW-1185">Reference proteome</keyword>
<organism evidence="4 5">
    <name type="scientific">Paralysiella testudinis</name>
    <dbReference type="NCBI Taxonomy" id="2809020"/>
    <lineage>
        <taxon>Bacteria</taxon>
        <taxon>Pseudomonadati</taxon>
        <taxon>Pseudomonadota</taxon>
        <taxon>Betaproteobacteria</taxon>
        <taxon>Neisseriales</taxon>
        <taxon>Neisseriaceae</taxon>
        <taxon>Paralysiella</taxon>
    </lineage>
</organism>
<dbReference type="SUPFAM" id="SSF118196">
    <property type="entry name" value="YaeB-like"/>
    <property type="match status" value="1"/>
</dbReference>
<comment type="similarity">
    <text evidence="2">Belongs to the tRNA methyltransferase O family.</text>
</comment>
<dbReference type="Pfam" id="PF01980">
    <property type="entry name" value="TrmO_N"/>
    <property type="match status" value="1"/>
</dbReference>
<proteinExistence type="inferred from homology"/>
<sequence length="238" mass="26510">MSLPCHTVAAIGFIQSPYKQKFGVARQPGLVPAAEVVLPLLPIYGADCVRGLAEFDYVWLQFVFHGVVEEGWSPLVRPPRLGGKQKMGVFATRSPHRPNHLGLSLLKLERIEVDKQVRLYLSGADLLDGTPVLDIKPYIPFVEAKPEACSGFVAGPPPLLQVCWLPEAEQAFQAASLGADFRLLLEQSIAQDPRPAYQNIQERIYVMHLASTDVYFRIDQQIAWVVDLKPHLETIKGF</sequence>